<dbReference type="InterPro" id="IPR013767">
    <property type="entry name" value="PAS_fold"/>
</dbReference>
<gene>
    <name evidence="12" type="ordered locus">Desal_3150</name>
</gene>
<evidence type="ECO:0000256" key="2">
    <source>
        <dbReference type="ARBA" id="ARBA00012438"/>
    </source>
</evidence>
<name>C6C1M6_MARSD</name>
<accession>C6C1M6</accession>
<feature type="domain" description="Histidine kinase" evidence="10">
    <location>
        <begin position="385"/>
        <end position="630"/>
    </location>
</feature>
<feature type="domain" description="PAS" evidence="11">
    <location>
        <begin position="251"/>
        <end position="324"/>
    </location>
</feature>
<evidence type="ECO:0000256" key="8">
    <source>
        <dbReference type="ARBA" id="ARBA00023012"/>
    </source>
</evidence>
<dbReference type="AlphaFoldDB" id="C6C1M6"/>
<dbReference type="CDD" id="cd00130">
    <property type="entry name" value="PAS"/>
    <property type="match status" value="1"/>
</dbReference>
<dbReference type="SMART" id="SM00388">
    <property type="entry name" value="HisKA"/>
    <property type="match status" value="1"/>
</dbReference>
<dbReference type="EC" id="2.7.13.3" evidence="2"/>
<dbReference type="STRING" id="526222.Desal_3150"/>
<dbReference type="InterPro" id="IPR000014">
    <property type="entry name" value="PAS"/>
</dbReference>
<dbReference type="InterPro" id="IPR003661">
    <property type="entry name" value="HisK_dim/P_dom"/>
</dbReference>
<dbReference type="InterPro" id="IPR003594">
    <property type="entry name" value="HATPase_dom"/>
</dbReference>
<evidence type="ECO:0000256" key="9">
    <source>
        <dbReference type="SAM" id="Phobius"/>
    </source>
</evidence>
<dbReference type="Gene3D" id="3.30.450.290">
    <property type="match status" value="1"/>
</dbReference>
<keyword evidence="3" id="KW-0597">Phosphoprotein</keyword>
<dbReference type="SUPFAM" id="SSF55785">
    <property type="entry name" value="PYP-like sensor domain (PAS domain)"/>
    <property type="match status" value="1"/>
</dbReference>
<keyword evidence="8" id="KW-0902">Two-component regulatory system</keyword>
<keyword evidence="5" id="KW-0547">Nucleotide-binding</keyword>
<keyword evidence="9" id="KW-0472">Membrane</keyword>
<evidence type="ECO:0000256" key="7">
    <source>
        <dbReference type="ARBA" id="ARBA00022840"/>
    </source>
</evidence>
<keyword evidence="9" id="KW-1133">Transmembrane helix</keyword>
<evidence type="ECO:0000259" key="10">
    <source>
        <dbReference type="PROSITE" id="PS50109"/>
    </source>
</evidence>
<keyword evidence="4" id="KW-0808">Transferase</keyword>
<dbReference type="InterPro" id="IPR035965">
    <property type="entry name" value="PAS-like_dom_sf"/>
</dbReference>
<dbReference type="PANTHER" id="PTHR43065:SF42">
    <property type="entry name" value="TWO-COMPONENT SENSOR PPRA"/>
    <property type="match status" value="1"/>
</dbReference>
<dbReference type="eggNOG" id="COG2205">
    <property type="taxonomic scope" value="Bacteria"/>
</dbReference>
<organism evidence="12 13">
    <name type="scientific">Maridesulfovibrio salexigens (strain ATCC 14822 / DSM 2638 / NCIMB 8403 / VKM B-1763)</name>
    <name type="common">Desulfovibrio salexigens</name>
    <dbReference type="NCBI Taxonomy" id="526222"/>
    <lineage>
        <taxon>Bacteria</taxon>
        <taxon>Pseudomonadati</taxon>
        <taxon>Thermodesulfobacteriota</taxon>
        <taxon>Desulfovibrionia</taxon>
        <taxon>Desulfovibrionales</taxon>
        <taxon>Desulfovibrionaceae</taxon>
        <taxon>Maridesulfovibrio</taxon>
    </lineage>
</organism>
<dbReference type="InterPro" id="IPR036890">
    <property type="entry name" value="HATPase_C_sf"/>
</dbReference>
<dbReference type="GO" id="GO:0000155">
    <property type="term" value="F:phosphorelay sensor kinase activity"/>
    <property type="evidence" value="ECO:0007669"/>
    <property type="project" value="InterPro"/>
</dbReference>
<proteinExistence type="predicted"/>
<keyword evidence="7" id="KW-0067">ATP-binding</keyword>
<evidence type="ECO:0000256" key="3">
    <source>
        <dbReference type="ARBA" id="ARBA00022553"/>
    </source>
</evidence>
<dbReference type="Gene3D" id="3.30.565.10">
    <property type="entry name" value="Histidine kinase-like ATPase, C-terminal domain"/>
    <property type="match status" value="1"/>
</dbReference>
<dbReference type="Pfam" id="PF11845">
    <property type="entry name" value="Tll0287-like"/>
    <property type="match status" value="1"/>
</dbReference>
<dbReference type="Pfam" id="PF02518">
    <property type="entry name" value="HATPase_c"/>
    <property type="match status" value="1"/>
</dbReference>
<dbReference type="GO" id="GO:0006355">
    <property type="term" value="P:regulation of DNA-templated transcription"/>
    <property type="evidence" value="ECO:0007669"/>
    <property type="project" value="InterPro"/>
</dbReference>
<evidence type="ECO:0000256" key="5">
    <source>
        <dbReference type="ARBA" id="ARBA00022741"/>
    </source>
</evidence>
<dbReference type="SUPFAM" id="SSF47384">
    <property type="entry name" value="Homodimeric domain of signal transducing histidine kinase"/>
    <property type="match status" value="1"/>
</dbReference>
<dbReference type="Gene3D" id="1.10.287.130">
    <property type="match status" value="1"/>
</dbReference>
<keyword evidence="6 12" id="KW-0418">Kinase</keyword>
<feature type="transmembrane region" description="Helical" evidence="9">
    <location>
        <begin position="7"/>
        <end position="26"/>
    </location>
</feature>
<dbReference type="PANTHER" id="PTHR43065">
    <property type="entry name" value="SENSOR HISTIDINE KINASE"/>
    <property type="match status" value="1"/>
</dbReference>
<evidence type="ECO:0000313" key="12">
    <source>
        <dbReference type="EMBL" id="ACS81201.1"/>
    </source>
</evidence>
<dbReference type="Gene3D" id="3.30.450.20">
    <property type="entry name" value="PAS domain"/>
    <property type="match status" value="1"/>
</dbReference>
<evidence type="ECO:0000313" key="13">
    <source>
        <dbReference type="Proteomes" id="UP000002601"/>
    </source>
</evidence>
<reference evidence="12 13" key="1">
    <citation type="submission" date="2009-06" db="EMBL/GenBank/DDBJ databases">
        <title>Complete sequence of Desulfovibrio salexigens DSM 2638.</title>
        <authorList>
            <consortium name="US DOE Joint Genome Institute"/>
            <person name="Lucas S."/>
            <person name="Copeland A."/>
            <person name="Lapidus A."/>
            <person name="Glavina del Rio T."/>
            <person name="Tice H."/>
            <person name="Bruce D."/>
            <person name="Goodwin L."/>
            <person name="Pitluck S."/>
            <person name="Munk A.C."/>
            <person name="Brettin T."/>
            <person name="Detter J.C."/>
            <person name="Han C."/>
            <person name="Tapia R."/>
            <person name="Larimer F."/>
            <person name="Land M."/>
            <person name="Hauser L."/>
            <person name="Kyrpides N."/>
            <person name="Anderson I."/>
            <person name="Wall J.D."/>
            <person name="Arkin A.P."/>
            <person name="Dehal P."/>
            <person name="Chivian D."/>
            <person name="Giles B."/>
            <person name="Hazen T.C."/>
        </authorList>
    </citation>
    <scope>NUCLEOTIDE SEQUENCE [LARGE SCALE GENOMIC DNA]</scope>
    <source>
        <strain evidence="13">ATCC 14822 / DSM 2638 / NCIMB 8403 / VKM B-1763</strain>
    </source>
</reference>
<dbReference type="GO" id="GO:0005524">
    <property type="term" value="F:ATP binding"/>
    <property type="evidence" value="ECO:0007669"/>
    <property type="project" value="UniProtKB-KW"/>
</dbReference>
<dbReference type="SMART" id="SM00387">
    <property type="entry name" value="HATPase_c"/>
    <property type="match status" value="1"/>
</dbReference>
<dbReference type="PRINTS" id="PR00344">
    <property type="entry name" value="BCTRLSENSOR"/>
</dbReference>
<protein>
    <recommendedName>
        <fullName evidence="2">histidine kinase</fullName>
        <ecNumber evidence="2">2.7.13.3</ecNumber>
    </recommendedName>
</protein>
<dbReference type="Pfam" id="PF00512">
    <property type="entry name" value="HisKA"/>
    <property type="match status" value="1"/>
</dbReference>
<dbReference type="KEGG" id="dsa:Desal_3150"/>
<dbReference type="OrthoDB" id="5439205at2"/>
<dbReference type="InterPro" id="IPR036097">
    <property type="entry name" value="HisK_dim/P_sf"/>
</dbReference>
<keyword evidence="9" id="KW-0812">Transmembrane</keyword>
<dbReference type="NCBIfam" id="TIGR00229">
    <property type="entry name" value="sensory_box"/>
    <property type="match status" value="1"/>
</dbReference>
<dbReference type="InterPro" id="IPR005467">
    <property type="entry name" value="His_kinase_dom"/>
</dbReference>
<keyword evidence="13" id="KW-1185">Reference proteome</keyword>
<evidence type="ECO:0000259" key="11">
    <source>
        <dbReference type="PROSITE" id="PS50112"/>
    </source>
</evidence>
<comment type="catalytic activity">
    <reaction evidence="1">
        <text>ATP + protein L-histidine = ADP + protein N-phospho-L-histidine.</text>
        <dbReference type="EC" id="2.7.13.3"/>
    </reaction>
</comment>
<dbReference type="Pfam" id="PF00989">
    <property type="entry name" value="PAS"/>
    <property type="match status" value="1"/>
</dbReference>
<dbReference type="InterPro" id="IPR021796">
    <property type="entry name" value="Tll0287-like_dom"/>
</dbReference>
<dbReference type="EMBL" id="CP001649">
    <property type="protein sequence ID" value="ACS81201.1"/>
    <property type="molecule type" value="Genomic_DNA"/>
</dbReference>
<dbReference type="HOGENOM" id="CLU_011141_0_0_7"/>
<dbReference type="PROSITE" id="PS50112">
    <property type="entry name" value="PAS"/>
    <property type="match status" value="1"/>
</dbReference>
<dbReference type="CDD" id="cd00082">
    <property type="entry name" value="HisKA"/>
    <property type="match status" value="1"/>
</dbReference>
<sequence length="630" mass="71441">MKYYHKLLLLGLILVLVWTGSIFFFYNRIVQAEEDNIYRSALKEAEVAFEKDLTYRRWVAGLGGLYAEVSPKLQPNDYLHVPQRDVTTTDGEIMTMINPAYMMRMVYGMMDEEAGLHGHITSLNPIRPENKPSAWEAKILESFNNNPADFHALATENEKPVLHFMRPMVTEEKCLKCHAQQGYKVGDIRGGISVTVPMSEYQQTMKAFIAETNSSFITIWIAGILSIIIVFNTLSRYERARCKAEDELAKTKNYLANIINSMPSILVGVDPEGKITHWNMEAEKISRISSNDAVGLPLSQALPDMQNELERILEAMKNRVIETDSVQTKTDAGTTRYDDITIYPLIANGVEGAVIRIDDVTERMNLEQIMIQSEKMMSVGGLAAGMAHEINNPLAGILGHAQNIEKRLLSDMEKNKSAATECDISLVNLRKYMDKRQIPKMLTGIKESGNRAATIVSNMLSFSRKSDKINRRYRLDELLEKTIELVANDYNLKKHYDFRKIEIIRQYDENTPAVHCDGNEIQQVFLNLLKNGAEAMSEKDYAQDQPRFICRIKDEKDMAIIEIEDNGPGITIQPVNRIFDPFFTTKELGKGTGLGLSVSYFIISDQHNGIMEVNSIPGEWTRFTIKLPLK</sequence>
<dbReference type="SMART" id="SM00091">
    <property type="entry name" value="PAS"/>
    <property type="match status" value="1"/>
</dbReference>
<evidence type="ECO:0000256" key="4">
    <source>
        <dbReference type="ARBA" id="ARBA00022679"/>
    </source>
</evidence>
<evidence type="ECO:0000256" key="1">
    <source>
        <dbReference type="ARBA" id="ARBA00000085"/>
    </source>
</evidence>
<dbReference type="Proteomes" id="UP000002601">
    <property type="component" value="Chromosome"/>
</dbReference>
<dbReference type="SUPFAM" id="SSF55874">
    <property type="entry name" value="ATPase domain of HSP90 chaperone/DNA topoisomerase II/histidine kinase"/>
    <property type="match status" value="1"/>
</dbReference>
<dbReference type="PROSITE" id="PS50109">
    <property type="entry name" value="HIS_KIN"/>
    <property type="match status" value="1"/>
</dbReference>
<dbReference type="RefSeq" id="WP_015853017.1">
    <property type="nucleotide sequence ID" value="NC_012881.1"/>
</dbReference>
<dbReference type="eggNOG" id="COG3852">
    <property type="taxonomic scope" value="Bacteria"/>
</dbReference>
<dbReference type="InterPro" id="IPR004358">
    <property type="entry name" value="Sig_transdc_His_kin-like_C"/>
</dbReference>
<evidence type="ECO:0000256" key="6">
    <source>
        <dbReference type="ARBA" id="ARBA00022777"/>
    </source>
</evidence>